<feature type="signal peptide" evidence="1">
    <location>
        <begin position="1"/>
        <end position="25"/>
    </location>
</feature>
<dbReference type="AlphaFoldDB" id="A0A316YXI1"/>
<sequence length="155" mass="17428">MKPFTIFSLTFLSCLGLGLMSVVEGIEFYGGDFRGFDLALGTKPAGLKTVKIKYFEYWFLNVRGHPLVHCRGKSAPYYNEKFTCRYSGYEEVGIEVFFCGPGRSNTGARYSDHVVYTEAHKEGRLKSLSGGHLLDQGQRLLQCAKQRSDKRPPPS</sequence>
<keyword evidence="3" id="KW-1185">Reference proteome</keyword>
<gene>
    <name evidence="2" type="ORF">FA10DRAFT_259681</name>
</gene>
<dbReference type="RefSeq" id="XP_025379713.1">
    <property type="nucleotide sequence ID" value="XM_025519984.1"/>
</dbReference>
<dbReference type="Proteomes" id="UP000245768">
    <property type="component" value="Unassembled WGS sequence"/>
</dbReference>
<dbReference type="InParanoid" id="A0A316YXI1"/>
<evidence type="ECO:0008006" key="4">
    <source>
        <dbReference type="Google" id="ProtNLM"/>
    </source>
</evidence>
<proteinExistence type="predicted"/>
<evidence type="ECO:0000256" key="1">
    <source>
        <dbReference type="SAM" id="SignalP"/>
    </source>
</evidence>
<feature type="chain" id="PRO_5016281116" description="AA1-like domain-containing protein" evidence="1">
    <location>
        <begin position="26"/>
        <end position="155"/>
    </location>
</feature>
<dbReference type="GeneID" id="37041900"/>
<evidence type="ECO:0000313" key="2">
    <source>
        <dbReference type="EMBL" id="PWN92515.1"/>
    </source>
</evidence>
<organism evidence="2 3">
    <name type="scientific">Acaromyces ingoldii</name>
    <dbReference type="NCBI Taxonomy" id="215250"/>
    <lineage>
        <taxon>Eukaryota</taxon>
        <taxon>Fungi</taxon>
        <taxon>Dikarya</taxon>
        <taxon>Basidiomycota</taxon>
        <taxon>Ustilaginomycotina</taxon>
        <taxon>Exobasidiomycetes</taxon>
        <taxon>Exobasidiales</taxon>
        <taxon>Cryptobasidiaceae</taxon>
        <taxon>Acaromyces</taxon>
    </lineage>
</organism>
<dbReference type="EMBL" id="KZ819635">
    <property type="protein sequence ID" value="PWN92515.1"/>
    <property type="molecule type" value="Genomic_DNA"/>
</dbReference>
<protein>
    <recommendedName>
        <fullName evidence="4">AA1-like domain-containing protein</fullName>
    </recommendedName>
</protein>
<keyword evidence="1" id="KW-0732">Signal</keyword>
<reference evidence="2" key="1">
    <citation type="journal article" date="2018" name="Mol. Biol. Evol.">
        <title>Broad Genomic Sampling Reveals a Smut Pathogenic Ancestry of the Fungal Clade Ustilaginomycotina.</title>
        <authorList>
            <person name="Kijpornyongpan T."/>
            <person name="Mondo S.J."/>
            <person name="Barry K."/>
            <person name="Sandor L."/>
            <person name="Lee J."/>
            <person name="Lipzen A."/>
            <person name="Pangilinan J."/>
            <person name="LaButti K."/>
            <person name="Hainaut M."/>
            <person name="Henrissat B."/>
            <person name="Grigoriev I.V."/>
            <person name="Spatafora J.W."/>
            <person name="Aime M.C."/>
        </authorList>
    </citation>
    <scope>NUCLEOTIDE SEQUENCE [LARGE SCALE GENOMIC DNA]</scope>
    <source>
        <strain evidence="2">MCA 4198</strain>
    </source>
</reference>
<evidence type="ECO:0000313" key="3">
    <source>
        <dbReference type="Proteomes" id="UP000245768"/>
    </source>
</evidence>
<name>A0A316YXI1_9BASI</name>
<accession>A0A316YXI1</accession>